<evidence type="ECO:0000256" key="3">
    <source>
        <dbReference type="ARBA" id="ARBA00022475"/>
    </source>
</evidence>
<evidence type="ECO:0000313" key="8">
    <source>
        <dbReference type="EMBL" id="BCK80044.1"/>
    </source>
</evidence>
<dbReference type="InterPro" id="IPR002528">
    <property type="entry name" value="MATE_fam"/>
</dbReference>
<sequence length="432" mass="46446">MNTALNKKYFSHVIPSILAFALSGVYTIVDGFFIGQSLGDTGLTAITLGYPISALVGAIGTGLGLSGAIRFAILSAQGETQKRQECFSGTTLLMLIAAALLTATLFAFAEPILYLLGARGDMLALCVSYARVIALGAVFQLLATGFVPFIRNMGGATVAMIAMILGFVTNIALDYAFVWALSWGMAGAAWATIIGQAVTMIVAVLFFLVKKSRFCLPGPRELCRLWKNVLTVAISPFGLTFSSTITMLFINRFLLLYGNEQAVAVYGCIGYITSILYLLLQGVGDGSQPLISQYYGKGDHRCVRATRKLAYVTAIVVTAVCMAGVYLARAKVGTLFGASQEANAGVIQYLPLFLATLLCLAFVRITTSYFYATEKNKLSYLLVYAEPVCTLLMLLILPPVLKLTGVWLAVPIAQVLTFVIAWVAKRRVDAKI</sequence>
<feature type="transmembrane region" description="Helical" evidence="7">
    <location>
        <begin position="129"/>
        <end position="150"/>
    </location>
</feature>
<dbReference type="RefSeq" id="WP_212821891.1">
    <property type="nucleotide sequence ID" value="NZ_AP023416.1"/>
</dbReference>
<feature type="transmembrane region" description="Helical" evidence="7">
    <location>
        <begin position="403"/>
        <end position="424"/>
    </location>
</feature>
<gene>
    <name evidence="8" type="primary">vmrA</name>
    <name evidence="8" type="ORF">MM35RIKEN_22360</name>
</gene>
<dbReference type="KEGG" id="vfa:MM35RIKEN_22360"/>
<feature type="transmembrane region" description="Helical" evidence="7">
    <location>
        <begin position="349"/>
        <end position="371"/>
    </location>
</feature>
<evidence type="ECO:0000256" key="1">
    <source>
        <dbReference type="ARBA" id="ARBA00004651"/>
    </source>
</evidence>
<comment type="subcellular location">
    <subcellularLocation>
        <location evidence="1">Cell membrane</location>
        <topology evidence="1">Multi-pass membrane protein</topology>
    </subcellularLocation>
</comment>
<keyword evidence="2" id="KW-0813">Transport</keyword>
<dbReference type="GO" id="GO:0015297">
    <property type="term" value="F:antiporter activity"/>
    <property type="evidence" value="ECO:0007669"/>
    <property type="project" value="InterPro"/>
</dbReference>
<dbReference type="PANTHER" id="PTHR43823:SF3">
    <property type="entry name" value="MULTIDRUG EXPORT PROTEIN MEPA"/>
    <property type="match status" value="1"/>
</dbReference>
<feature type="transmembrane region" description="Helical" evidence="7">
    <location>
        <begin position="54"/>
        <end position="74"/>
    </location>
</feature>
<dbReference type="EMBL" id="AP023416">
    <property type="protein sequence ID" value="BCK80044.1"/>
    <property type="molecule type" value="Genomic_DNA"/>
</dbReference>
<dbReference type="GO" id="GO:0005886">
    <property type="term" value="C:plasma membrane"/>
    <property type="evidence" value="ECO:0007669"/>
    <property type="project" value="UniProtKB-SubCell"/>
</dbReference>
<feature type="transmembrane region" description="Helical" evidence="7">
    <location>
        <begin position="378"/>
        <end position="397"/>
    </location>
</feature>
<feature type="transmembrane region" description="Helical" evidence="7">
    <location>
        <begin position="86"/>
        <end position="109"/>
    </location>
</feature>
<keyword evidence="4 7" id="KW-0812">Transmembrane</keyword>
<reference evidence="8" key="1">
    <citation type="submission" date="2020-09" db="EMBL/GenBank/DDBJ databases">
        <title>New species isolated from human feces.</title>
        <authorList>
            <person name="Kitahara M."/>
            <person name="Shigeno Y."/>
            <person name="Shime M."/>
            <person name="Matsumoto Y."/>
            <person name="Nakamura S."/>
            <person name="Motooka D."/>
            <person name="Fukuoka S."/>
            <person name="Nishikawa H."/>
            <person name="Benno Y."/>
        </authorList>
    </citation>
    <scope>NUCLEOTIDE SEQUENCE</scope>
    <source>
        <strain evidence="8">MM35</strain>
        <plasmid evidence="8">pMM35_01</plasmid>
    </source>
</reference>
<keyword evidence="8" id="KW-0614">Plasmid</keyword>
<dbReference type="GO" id="GO:0042910">
    <property type="term" value="F:xenobiotic transmembrane transporter activity"/>
    <property type="evidence" value="ECO:0007669"/>
    <property type="project" value="InterPro"/>
</dbReference>
<evidence type="ECO:0000256" key="6">
    <source>
        <dbReference type="ARBA" id="ARBA00023136"/>
    </source>
</evidence>
<dbReference type="AlphaFoldDB" id="A0A810PWM2"/>
<keyword evidence="5 7" id="KW-1133">Transmembrane helix</keyword>
<evidence type="ECO:0000256" key="7">
    <source>
        <dbReference type="SAM" id="Phobius"/>
    </source>
</evidence>
<feature type="transmembrane region" description="Helical" evidence="7">
    <location>
        <begin position="262"/>
        <end position="280"/>
    </location>
</feature>
<dbReference type="Proteomes" id="UP000681343">
    <property type="component" value="Plasmid pMM35_01"/>
</dbReference>
<proteinExistence type="predicted"/>
<organism evidence="8 9">
    <name type="scientific">Vescimonas fastidiosa</name>
    <dbReference type="NCBI Taxonomy" id="2714353"/>
    <lineage>
        <taxon>Bacteria</taxon>
        <taxon>Bacillati</taxon>
        <taxon>Bacillota</taxon>
        <taxon>Clostridia</taxon>
        <taxon>Eubacteriales</taxon>
        <taxon>Oscillospiraceae</taxon>
        <taxon>Vescimonas</taxon>
    </lineage>
</organism>
<accession>A0A810PWM2</accession>
<protein>
    <submittedName>
        <fullName evidence="8">MATE family efflux transporter</fullName>
    </submittedName>
</protein>
<evidence type="ECO:0000256" key="5">
    <source>
        <dbReference type="ARBA" id="ARBA00022989"/>
    </source>
</evidence>
<dbReference type="InterPro" id="IPR051327">
    <property type="entry name" value="MATE_MepA_subfamily"/>
</dbReference>
<dbReference type="Pfam" id="PF01554">
    <property type="entry name" value="MatE"/>
    <property type="match status" value="2"/>
</dbReference>
<geneLocation type="plasmid" evidence="8 9">
    <name>pMM35_01</name>
</geneLocation>
<name>A0A810PWM2_9FIRM</name>
<dbReference type="PANTHER" id="PTHR43823">
    <property type="entry name" value="SPORULATION PROTEIN YKVU"/>
    <property type="match status" value="1"/>
</dbReference>
<feature type="transmembrane region" description="Helical" evidence="7">
    <location>
        <begin position="187"/>
        <end position="209"/>
    </location>
</feature>
<evidence type="ECO:0000256" key="4">
    <source>
        <dbReference type="ARBA" id="ARBA00022692"/>
    </source>
</evidence>
<dbReference type="InterPro" id="IPR048279">
    <property type="entry name" value="MdtK-like"/>
</dbReference>
<feature type="transmembrane region" description="Helical" evidence="7">
    <location>
        <begin position="157"/>
        <end position="181"/>
    </location>
</feature>
<evidence type="ECO:0000313" key="9">
    <source>
        <dbReference type="Proteomes" id="UP000681343"/>
    </source>
</evidence>
<evidence type="ECO:0000256" key="2">
    <source>
        <dbReference type="ARBA" id="ARBA00022448"/>
    </source>
</evidence>
<feature type="transmembrane region" description="Helical" evidence="7">
    <location>
        <begin position="309"/>
        <end position="329"/>
    </location>
</feature>
<keyword evidence="6 7" id="KW-0472">Membrane</keyword>
<feature type="transmembrane region" description="Helical" evidence="7">
    <location>
        <begin position="229"/>
        <end position="250"/>
    </location>
</feature>
<dbReference type="PIRSF" id="PIRSF006603">
    <property type="entry name" value="DinF"/>
    <property type="match status" value="1"/>
</dbReference>
<keyword evidence="9" id="KW-1185">Reference proteome</keyword>
<keyword evidence="3" id="KW-1003">Cell membrane</keyword>
<feature type="transmembrane region" description="Helical" evidence="7">
    <location>
        <begin position="12"/>
        <end position="34"/>
    </location>
</feature>